<name>A0A816UYA5_BRANA</name>
<keyword evidence="1" id="KW-0812">Transmembrane</keyword>
<reference evidence="2" key="1">
    <citation type="submission" date="2021-01" db="EMBL/GenBank/DDBJ databases">
        <authorList>
            <consortium name="Genoscope - CEA"/>
            <person name="William W."/>
        </authorList>
    </citation>
    <scope>NUCLEOTIDE SEQUENCE</scope>
</reference>
<dbReference type="EMBL" id="HG994372">
    <property type="protein sequence ID" value="CAF2114713.1"/>
    <property type="molecule type" value="Genomic_DNA"/>
</dbReference>
<dbReference type="Proteomes" id="UP001295469">
    <property type="component" value="Chromosome C08"/>
</dbReference>
<evidence type="ECO:0000256" key="1">
    <source>
        <dbReference type="SAM" id="Phobius"/>
    </source>
</evidence>
<keyword evidence="1" id="KW-0472">Membrane</keyword>
<dbReference type="AlphaFoldDB" id="A0A816UYA5"/>
<feature type="transmembrane region" description="Helical" evidence="1">
    <location>
        <begin position="21"/>
        <end position="43"/>
    </location>
</feature>
<evidence type="ECO:0000313" key="2">
    <source>
        <dbReference type="EMBL" id="CAF2114713.1"/>
    </source>
</evidence>
<keyword evidence="1" id="KW-1133">Transmembrane helix</keyword>
<accession>A0A816UYA5</accession>
<sequence length="106" mass="12313">MDSSIDPNGYDRLSKISQLHLIKPLLFSISTLIWIEVLVIGYIELDSEKRLYPGWQVLRPAFSIIMLSYNLYLHKQIMTEYTNPLRKNISEAHYGLASLRTCIKLV</sequence>
<proteinExistence type="predicted"/>
<organism evidence="2">
    <name type="scientific">Brassica napus</name>
    <name type="common">Rape</name>
    <dbReference type="NCBI Taxonomy" id="3708"/>
    <lineage>
        <taxon>Eukaryota</taxon>
        <taxon>Viridiplantae</taxon>
        <taxon>Streptophyta</taxon>
        <taxon>Embryophyta</taxon>
        <taxon>Tracheophyta</taxon>
        <taxon>Spermatophyta</taxon>
        <taxon>Magnoliopsida</taxon>
        <taxon>eudicotyledons</taxon>
        <taxon>Gunneridae</taxon>
        <taxon>Pentapetalae</taxon>
        <taxon>rosids</taxon>
        <taxon>malvids</taxon>
        <taxon>Brassicales</taxon>
        <taxon>Brassicaceae</taxon>
        <taxon>Brassiceae</taxon>
        <taxon>Brassica</taxon>
    </lineage>
</organism>
<feature type="transmembrane region" description="Helical" evidence="1">
    <location>
        <begin position="55"/>
        <end position="73"/>
    </location>
</feature>
<gene>
    <name evidence="2" type="ORF">DARMORV10_C08P43160.1</name>
</gene>
<protein>
    <submittedName>
        <fullName evidence="2">(rape) hypothetical protein</fullName>
    </submittedName>
</protein>